<evidence type="ECO:0000313" key="3">
    <source>
        <dbReference type="EMBL" id="GAA1241413.1"/>
    </source>
</evidence>
<proteinExistence type="predicted"/>
<keyword evidence="4" id="KW-1185">Reference proteome</keyword>
<reference evidence="4" key="1">
    <citation type="journal article" date="2019" name="Int. J. Syst. Evol. Microbiol.">
        <title>The Global Catalogue of Microorganisms (GCM) 10K type strain sequencing project: providing services to taxonomists for standard genome sequencing and annotation.</title>
        <authorList>
            <consortium name="The Broad Institute Genomics Platform"/>
            <consortium name="The Broad Institute Genome Sequencing Center for Infectious Disease"/>
            <person name="Wu L."/>
            <person name="Ma J."/>
        </authorList>
    </citation>
    <scope>NUCLEOTIDE SEQUENCE [LARGE SCALE GENOMIC DNA]</scope>
    <source>
        <strain evidence="4">JCM 13023</strain>
    </source>
</reference>
<keyword evidence="2" id="KW-0812">Transmembrane</keyword>
<evidence type="ECO:0000256" key="1">
    <source>
        <dbReference type="SAM" id="MobiDB-lite"/>
    </source>
</evidence>
<dbReference type="Proteomes" id="UP001500653">
    <property type="component" value="Unassembled WGS sequence"/>
</dbReference>
<sequence>MSDDPERLLAEALRAQARNAPPAGHPAPQHAGPDPQHASVDPRHAGPDPEPSGPAPVVETPGGYGLLSGAGEGSLERERAALDAQAAPSAPSAPSTPTAEPALDSATEPAVTRTSGHGRHQRTDSAGRSVSLPWIVLLAAVLGLACGCVIGLLTIT</sequence>
<evidence type="ECO:0000313" key="4">
    <source>
        <dbReference type="Proteomes" id="UP001500653"/>
    </source>
</evidence>
<evidence type="ECO:0000256" key="2">
    <source>
        <dbReference type="SAM" id="Phobius"/>
    </source>
</evidence>
<feature type="compositionally biased region" description="Gly residues" evidence="1">
    <location>
        <begin position="62"/>
        <end position="72"/>
    </location>
</feature>
<keyword evidence="2" id="KW-0472">Membrane</keyword>
<gene>
    <name evidence="3" type="ORF">GCM10009676_28100</name>
</gene>
<dbReference type="EMBL" id="BAAALN010000007">
    <property type="protein sequence ID" value="GAA1241413.1"/>
    <property type="molecule type" value="Genomic_DNA"/>
</dbReference>
<keyword evidence="2" id="KW-1133">Transmembrane helix</keyword>
<dbReference type="RefSeq" id="WP_253864388.1">
    <property type="nucleotide sequence ID" value="NZ_BAAALN010000007.1"/>
</dbReference>
<feature type="region of interest" description="Disordered" evidence="1">
    <location>
        <begin position="1"/>
        <end position="126"/>
    </location>
</feature>
<feature type="transmembrane region" description="Helical" evidence="2">
    <location>
        <begin position="132"/>
        <end position="155"/>
    </location>
</feature>
<organism evidence="3 4">
    <name type="scientific">Prauserella halophila</name>
    <dbReference type="NCBI Taxonomy" id="185641"/>
    <lineage>
        <taxon>Bacteria</taxon>
        <taxon>Bacillati</taxon>
        <taxon>Actinomycetota</taxon>
        <taxon>Actinomycetes</taxon>
        <taxon>Pseudonocardiales</taxon>
        <taxon>Pseudonocardiaceae</taxon>
        <taxon>Prauserella</taxon>
    </lineage>
</organism>
<feature type="compositionally biased region" description="Low complexity" evidence="1">
    <location>
        <begin position="10"/>
        <end position="38"/>
    </location>
</feature>
<protein>
    <submittedName>
        <fullName evidence="3">Uncharacterized protein</fullName>
    </submittedName>
</protein>
<feature type="compositionally biased region" description="Low complexity" evidence="1">
    <location>
        <begin position="82"/>
        <end position="102"/>
    </location>
</feature>
<accession>A0ABP4H026</accession>
<comment type="caution">
    <text evidence="3">The sequence shown here is derived from an EMBL/GenBank/DDBJ whole genome shotgun (WGS) entry which is preliminary data.</text>
</comment>
<name>A0ABP4H026_9PSEU</name>